<dbReference type="EMBL" id="VTPX01000010">
    <property type="protein sequence ID" value="KAA0016715.1"/>
    <property type="molecule type" value="Genomic_DNA"/>
</dbReference>
<evidence type="ECO:0000256" key="1">
    <source>
        <dbReference type="ARBA" id="ARBA00000553"/>
    </source>
</evidence>
<evidence type="ECO:0000313" key="13">
    <source>
        <dbReference type="Proteomes" id="UP000466024"/>
    </source>
</evidence>
<proteinExistence type="inferred from homology"/>
<dbReference type="PANTHER" id="PTHR30616:SF2">
    <property type="entry name" value="PURINE NUCLEOSIDE PHOSPHORYLASE LACC1"/>
    <property type="match status" value="1"/>
</dbReference>
<dbReference type="Proteomes" id="UP000466024">
    <property type="component" value="Unassembled WGS sequence"/>
</dbReference>
<evidence type="ECO:0000256" key="6">
    <source>
        <dbReference type="ARBA" id="ARBA00022833"/>
    </source>
</evidence>
<dbReference type="CDD" id="cd16833">
    <property type="entry name" value="YfiH"/>
    <property type="match status" value="1"/>
</dbReference>
<evidence type="ECO:0000313" key="12">
    <source>
        <dbReference type="EMBL" id="KAA0016715.1"/>
    </source>
</evidence>
<feature type="compositionally biased region" description="Polar residues" evidence="11">
    <location>
        <begin position="1"/>
        <end position="21"/>
    </location>
</feature>
<gene>
    <name evidence="12" type="primary">pgeF</name>
    <name evidence="12" type="ORF">F0A16_16720</name>
</gene>
<comment type="catalytic activity">
    <reaction evidence="7">
        <text>adenosine + H2O + H(+) = inosine + NH4(+)</text>
        <dbReference type="Rhea" id="RHEA:24408"/>
        <dbReference type="ChEBI" id="CHEBI:15377"/>
        <dbReference type="ChEBI" id="CHEBI:15378"/>
        <dbReference type="ChEBI" id="CHEBI:16335"/>
        <dbReference type="ChEBI" id="CHEBI:17596"/>
        <dbReference type="ChEBI" id="CHEBI:28938"/>
        <dbReference type="EC" id="3.5.4.4"/>
    </reaction>
    <physiologicalReaction direction="left-to-right" evidence="7">
        <dbReference type="Rhea" id="RHEA:24409"/>
    </physiologicalReaction>
</comment>
<evidence type="ECO:0000256" key="9">
    <source>
        <dbReference type="ARBA" id="ARBA00049893"/>
    </source>
</evidence>
<dbReference type="GO" id="GO:0005507">
    <property type="term" value="F:copper ion binding"/>
    <property type="evidence" value="ECO:0007669"/>
    <property type="project" value="TreeGrafter"/>
</dbReference>
<comment type="similarity">
    <text evidence="2 10">Belongs to the purine nucleoside phosphorylase YfiH/LACC1 family.</text>
</comment>
<comment type="caution">
    <text evidence="12">The sequence shown here is derived from an EMBL/GenBank/DDBJ whole genome shotgun (WGS) entry which is preliminary data.</text>
</comment>
<evidence type="ECO:0000256" key="8">
    <source>
        <dbReference type="ARBA" id="ARBA00048968"/>
    </source>
</evidence>
<comment type="catalytic activity">
    <reaction evidence="9">
        <text>S-methyl-5'-thioadenosine + phosphate = 5-(methylsulfanyl)-alpha-D-ribose 1-phosphate + adenine</text>
        <dbReference type="Rhea" id="RHEA:11852"/>
        <dbReference type="ChEBI" id="CHEBI:16708"/>
        <dbReference type="ChEBI" id="CHEBI:17509"/>
        <dbReference type="ChEBI" id="CHEBI:43474"/>
        <dbReference type="ChEBI" id="CHEBI:58533"/>
        <dbReference type="EC" id="2.4.2.28"/>
    </reaction>
    <physiologicalReaction direction="left-to-right" evidence="9">
        <dbReference type="Rhea" id="RHEA:11853"/>
    </physiologicalReaction>
</comment>
<sequence>MHSSSCSSTLTNDPEASTSDAPTLLLPDWPAPSTVGALVTTRETGPSRGDFAAFNPAAHVGDDPESVVRCRDRLVAEVGDERPLLWLDQVHGARVMQSYQGGYRQRPPQADASVAFDRGHACVILTADCLPVFFCDRQGTRVGLAHAGWRGLAGGVLEASVAALGVDPEELMVWMGPAISNAQFEVGPEVFEAFVAMQPEAEIAFERSPYRLGHYMADLYRLARLRLERVGVLSISGGHFCTACEPRFYSHRRDDGRTGRMASMIWLR</sequence>
<dbReference type="Pfam" id="PF02578">
    <property type="entry name" value="Cu-oxidase_4"/>
    <property type="match status" value="1"/>
</dbReference>
<keyword evidence="13" id="KW-1185">Reference proteome</keyword>
<dbReference type="InterPro" id="IPR011324">
    <property type="entry name" value="Cytotoxic_necrot_fac-like_cat"/>
</dbReference>
<keyword evidence="6" id="KW-0862">Zinc</keyword>
<accession>A0A640W9U8</accession>
<protein>
    <recommendedName>
        <fullName evidence="10">Purine nucleoside phosphorylase</fullName>
    </recommendedName>
</protein>
<dbReference type="GO" id="GO:0017061">
    <property type="term" value="F:S-methyl-5-thioadenosine phosphorylase activity"/>
    <property type="evidence" value="ECO:0007669"/>
    <property type="project" value="UniProtKB-EC"/>
</dbReference>
<dbReference type="InterPro" id="IPR038371">
    <property type="entry name" value="Cu_polyphenol_OxRdtase_sf"/>
</dbReference>
<dbReference type="PANTHER" id="PTHR30616">
    <property type="entry name" value="UNCHARACTERIZED PROTEIN YFIH"/>
    <property type="match status" value="1"/>
</dbReference>
<feature type="region of interest" description="Disordered" evidence="11">
    <location>
        <begin position="1"/>
        <end position="29"/>
    </location>
</feature>
<evidence type="ECO:0000256" key="4">
    <source>
        <dbReference type="ARBA" id="ARBA00022723"/>
    </source>
</evidence>
<dbReference type="AlphaFoldDB" id="A0A640W9U8"/>
<comment type="catalytic activity">
    <reaction evidence="8">
        <text>adenosine + phosphate = alpha-D-ribose 1-phosphate + adenine</text>
        <dbReference type="Rhea" id="RHEA:27642"/>
        <dbReference type="ChEBI" id="CHEBI:16335"/>
        <dbReference type="ChEBI" id="CHEBI:16708"/>
        <dbReference type="ChEBI" id="CHEBI:43474"/>
        <dbReference type="ChEBI" id="CHEBI:57720"/>
        <dbReference type="EC" id="2.4.2.1"/>
    </reaction>
    <physiologicalReaction direction="left-to-right" evidence="8">
        <dbReference type="Rhea" id="RHEA:27643"/>
    </physiologicalReaction>
</comment>
<evidence type="ECO:0000256" key="3">
    <source>
        <dbReference type="ARBA" id="ARBA00022679"/>
    </source>
</evidence>
<keyword evidence="5" id="KW-0378">Hydrolase</keyword>
<evidence type="ECO:0000256" key="7">
    <source>
        <dbReference type="ARBA" id="ARBA00047989"/>
    </source>
</evidence>
<evidence type="ECO:0000256" key="5">
    <source>
        <dbReference type="ARBA" id="ARBA00022801"/>
    </source>
</evidence>
<organism evidence="12 13">
    <name type="scientific">Salinicola corii</name>
    <dbReference type="NCBI Taxonomy" id="2606937"/>
    <lineage>
        <taxon>Bacteria</taxon>
        <taxon>Pseudomonadati</taxon>
        <taxon>Pseudomonadota</taxon>
        <taxon>Gammaproteobacteria</taxon>
        <taxon>Oceanospirillales</taxon>
        <taxon>Halomonadaceae</taxon>
        <taxon>Salinicola</taxon>
    </lineage>
</organism>
<dbReference type="NCBIfam" id="TIGR00726">
    <property type="entry name" value="peptidoglycan editing factor PgeF"/>
    <property type="match status" value="1"/>
</dbReference>
<evidence type="ECO:0000256" key="11">
    <source>
        <dbReference type="SAM" id="MobiDB-lite"/>
    </source>
</evidence>
<dbReference type="InterPro" id="IPR003730">
    <property type="entry name" value="Cu_polyphenol_OxRdtase"/>
</dbReference>
<name>A0A640W9U8_9GAMM</name>
<reference evidence="12 13" key="1">
    <citation type="submission" date="2019-08" db="EMBL/GenBank/DDBJ databases">
        <title>Bioinformatics analysis of the strain L3 and L5.</title>
        <authorList>
            <person name="Li X."/>
        </authorList>
    </citation>
    <scope>NUCLEOTIDE SEQUENCE [LARGE SCALE GENOMIC DNA]</scope>
    <source>
        <strain evidence="12 13">L3</strain>
    </source>
</reference>
<comment type="catalytic activity">
    <reaction evidence="1">
        <text>inosine + phosphate = alpha-D-ribose 1-phosphate + hypoxanthine</text>
        <dbReference type="Rhea" id="RHEA:27646"/>
        <dbReference type="ChEBI" id="CHEBI:17368"/>
        <dbReference type="ChEBI" id="CHEBI:17596"/>
        <dbReference type="ChEBI" id="CHEBI:43474"/>
        <dbReference type="ChEBI" id="CHEBI:57720"/>
        <dbReference type="EC" id="2.4.2.1"/>
    </reaction>
    <physiologicalReaction direction="left-to-right" evidence="1">
        <dbReference type="Rhea" id="RHEA:27647"/>
    </physiologicalReaction>
</comment>
<dbReference type="GO" id="GO:0016787">
    <property type="term" value="F:hydrolase activity"/>
    <property type="evidence" value="ECO:0007669"/>
    <property type="project" value="UniProtKB-KW"/>
</dbReference>
<keyword evidence="4" id="KW-0479">Metal-binding</keyword>
<dbReference type="Gene3D" id="3.60.140.10">
    <property type="entry name" value="CNF1/YfiH-like putative cysteine hydrolases"/>
    <property type="match status" value="1"/>
</dbReference>
<evidence type="ECO:0000256" key="2">
    <source>
        <dbReference type="ARBA" id="ARBA00007353"/>
    </source>
</evidence>
<dbReference type="SUPFAM" id="SSF64438">
    <property type="entry name" value="CNF1/YfiH-like putative cysteine hydrolases"/>
    <property type="match status" value="1"/>
</dbReference>
<evidence type="ECO:0000256" key="10">
    <source>
        <dbReference type="RuleBase" id="RU361274"/>
    </source>
</evidence>
<keyword evidence="3" id="KW-0808">Transferase</keyword>
<dbReference type="RefSeq" id="WP_149436513.1">
    <property type="nucleotide sequence ID" value="NZ_VTPX01000010.1"/>
</dbReference>